<reference evidence="7 8" key="1">
    <citation type="journal article" date="2013" name="PLoS ONE">
        <title>Genomic and secretomic analyses reveal unique features of the lignocellulolytic enzyme system of Penicillium decumbens.</title>
        <authorList>
            <person name="Liu G."/>
            <person name="Zhang L."/>
            <person name="Wei X."/>
            <person name="Zou G."/>
            <person name="Qin Y."/>
            <person name="Ma L."/>
            <person name="Li J."/>
            <person name="Zheng H."/>
            <person name="Wang S."/>
            <person name="Wang C."/>
            <person name="Xun L."/>
            <person name="Zhao G.-P."/>
            <person name="Zhou Z."/>
            <person name="Qu Y."/>
        </authorList>
    </citation>
    <scope>NUCLEOTIDE SEQUENCE [LARGE SCALE GENOMIC DNA]</scope>
    <source>
        <strain evidence="8">114-2 / CGMCC 5302</strain>
    </source>
</reference>
<keyword evidence="8" id="KW-1185">Reference proteome</keyword>
<dbReference type="PANTHER" id="PTHR23423">
    <property type="entry name" value="ORGANIC SOLUTE TRANSPORTER-RELATED"/>
    <property type="match status" value="1"/>
</dbReference>
<dbReference type="InterPro" id="IPR005178">
    <property type="entry name" value="Ostalpha/TMEM184C"/>
</dbReference>
<feature type="transmembrane region" description="Helical" evidence="6">
    <location>
        <begin position="162"/>
        <end position="187"/>
    </location>
</feature>
<feature type="transmembrane region" description="Helical" evidence="6">
    <location>
        <begin position="100"/>
        <end position="117"/>
    </location>
</feature>
<dbReference type="PhylomeDB" id="S8A0V1"/>
<feature type="compositionally biased region" description="Low complexity" evidence="5">
    <location>
        <begin position="470"/>
        <end position="483"/>
    </location>
</feature>
<evidence type="ECO:0000313" key="8">
    <source>
        <dbReference type="Proteomes" id="UP000019376"/>
    </source>
</evidence>
<evidence type="ECO:0000256" key="1">
    <source>
        <dbReference type="ARBA" id="ARBA00004141"/>
    </source>
</evidence>
<dbReference type="EMBL" id="KB644415">
    <property type="protein sequence ID" value="EPS34766.1"/>
    <property type="molecule type" value="Genomic_DNA"/>
</dbReference>
<evidence type="ECO:0000256" key="4">
    <source>
        <dbReference type="ARBA" id="ARBA00023136"/>
    </source>
</evidence>
<dbReference type="HOGENOM" id="CLU_012923_5_1_1"/>
<evidence type="ECO:0000256" key="6">
    <source>
        <dbReference type="SAM" id="Phobius"/>
    </source>
</evidence>
<keyword evidence="4 6" id="KW-0472">Membrane</keyword>
<feature type="compositionally biased region" description="Pro residues" evidence="5">
    <location>
        <begin position="494"/>
        <end position="506"/>
    </location>
</feature>
<evidence type="ECO:0000256" key="5">
    <source>
        <dbReference type="SAM" id="MobiDB-lite"/>
    </source>
</evidence>
<proteinExistence type="predicted"/>
<feature type="transmembrane region" description="Helical" evidence="6">
    <location>
        <begin position="283"/>
        <end position="305"/>
    </location>
</feature>
<keyword evidence="3 6" id="KW-1133">Transmembrane helix</keyword>
<feature type="compositionally biased region" description="Polar residues" evidence="5">
    <location>
        <begin position="423"/>
        <end position="433"/>
    </location>
</feature>
<sequence length="512" mass="57569">MGWTVCNTTEEHRTIVEEDLWDGGITFHHLSLIVGGACALIACIVSIFLIMSHATHYSKPIEQRHIIRILFMVPVYSIVAWLSILFYNDSVYFEVIGNCYEAFCIAAFFSLMCHYIAPDLHSQKEYFRGIQPKDWLWPLNWFQNWKFCCGHRGAWRTPRSGLTWFNVIWAGVFQYCLIRVLMTVLAVVTQALGRYCEESLSPAFAHVWTIVIEAISVTVAMYCLIQFYVQLKEDISEHSPFLKILSIKLVIFLSFWQSIMISLLVSLGAIGATKKIAMVDLKYGLPELLILIEMSIFSILHLWAFSWKRYVITPGGPEVTDFYGNGKATYQGGRMGFGGLADAMNPLDLLKAVGRSFRWLAVGRKNRLQDPSYKSHTDTIGLQPSGSTLGNQSTAYGGAGAAVPGSRTNRYPSDDEGEILLANAQSNPSTSHLEPSPWEDDSDDYSQGQSGRFSGREGASPYENLEHQSPVYRPYQPAARPYPNDGHLTEQVPMPIPDTHPPPPYPARDHHP</sequence>
<evidence type="ECO:0000256" key="3">
    <source>
        <dbReference type="ARBA" id="ARBA00022989"/>
    </source>
</evidence>
<evidence type="ECO:0000313" key="7">
    <source>
        <dbReference type="EMBL" id="EPS34766.1"/>
    </source>
</evidence>
<dbReference type="AlphaFoldDB" id="S8A0V1"/>
<feature type="transmembrane region" description="Helical" evidence="6">
    <location>
        <begin position="30"/>
        <end position="54"/>
    </location>
</feature>
<feature type="region of interest" description="Disordered" evidence="5">
    <location>
        <begin position="371"/>
        <end position="512"/>
    </location>
</feature>
<dbReference type="Pfam" id="PF03619">
    <property type="entry name" value="Solute_trans_a"/>
    <property type="match status" value="1"/>
</dbReference>
<organism evidence="7 8">
    <name type="scientific">Penicillium oxalicum (strain 114-2 / CGMCC 5302)</name>
    <name type="common">Penicillium decumbens</name>
    <dbReference type="NCBI Taxonomy" id="933388"/>
    <lineage>
        <taxon>Eukaryota</taxon>
        <taxon>Fungi</taxon>
        <taxon>Dikarya</taxon>
        <taxon>Ascomycota</taxon>
        <taxon>Pezizomycotina</taxon>
        <taxon>Eurotiomycetes</taxon>
        <taxon>Eurotiomycetidae</taxon>
        <taxon>Eurotiales</taxon>
        <taxon>Aspergillaceae</taxon>
        <taxon>Penicillium</taxon>
    </lineage>
</organism>
<keyword evidence="2 6" id="KW-0812">Transmembrane</keyword>
<dbReference type="eggNOG" id="KOG2641">
    <property type="taxonomic scope" value="Eukaryota"/>
</dbReference>
<dbReference type="STRING" id="933388.S8A0V1"/>
<name>S8A0V1_PENO1</name>
<evidence type="ECO:0000256" key="2">
    <source>
        <dbReference type="ARBA" id="ARBA00022692"/>
    </source>
</evidence>
<feature type="transmembrane region" description="Helical" evidence="6">
    <location>
        <begin position="249"/>
        <end position="271"/>
    </location>
</feature>
<comment type="subcellular location">
    <subcellularLocation>
        <location evidence="1">Membrane</location>
        <topology evidence="1">Multi-pass membrane protein</topology>
    </subcellularLocation>
</comment>
<feature type="transmembrane region" description="Helical" evidence="6">
    <location>
        <begin position="207"/>
        <end position="229"/>
    </location>
</feature>
<accession>S8A0V1</accession>
<feature type="compositionally biased region" description="Polar residues" evidence="5">
    <location>
        <begin position="372"/>
        <end position="395"/>
    </location>
</feature>
<dbReference type="OrthoDB" id="5348404at2759"/>
<dbReference type="SMART" id="SM01417">
    <property type="entry name" value="Solute_trans_a"/>
    <property type="match status" value="1"/>
</dbReference>
<gene>
    <name evidence="7" type="ORF">PDE_09730</name>
</gene>
<feature type="transmembrane region" description="Helical" evidence="6">
    <location>
        <begin position="66"/>
        <end position="88"/>
    </location>
</feature>
<dbReference type="GO" id="GO:0016020">
    <property type="term" value="C:membrane"/>
    <property type="evidence" value="ECO:0007669"/>
    <property type="project" value="UniProtKB-SubCell"/>
</dbReference>
<protein>
    <submittedName>
        <fullName evidence="7">Uncharacterized protein</fullName>
    </submittedName>
</protein>
<dbReference type="Proteomes" id="UP000019376">
    <property type="component" value="Unassembled WGS sequence"/>
</dbReference>